<dbReference type="Proteomes" id="UP000479241">
    <property type="component" value="Unassembled WGS sequence"/>
</dbReference>
<reference evidence="1 2" key="1">
    <citation type="submission" date="2019-12" db="EMBL/GenBank/DDBJ databases">
        <title>the WGS of Blastococcus saxobsidens 67B17.</title>
        <authorList>
            <person name="Jiang Z."/>
        </authorList>
    </citation>
    <scope>NUCLEOTIDE SEQUENCE [LARGE SCALE GENOMIC DNA]</scope>
    <source>
        <strain evidence="1 2">67B17</strain>
    </source>
</reference>
<organism evidence="1 2">
    <name type="scientific">Blastococcus saxobsidens</name>
    <dbReference type="NCBI Taxonomy" id="138336"/>
    <lineage>
        <taxon>Bacteria</taxon>
        <taxon>Bacillati</taxon>
        <taxon>Actinomycetota</taxon>
        <taxon>Actinomycetes</taxon>
        <taxon>Geodermatophilales</taxon>
        <taxon>Geodermatophilaceae</taxon>
        <taxon>Blastococcus</taxon>
    </lineage>
</organism>
<gene>
    <name evidence="1" type="ORF">GCU60_13565</name>
</gene>
<dbReference type="EMBL" id="JAAGWG010000019">
    <property type="protein sequence ID" value="NEK86773.1"/>
    <property type="molecule type" value="Genomic_DNA"/>
</dbReference>
<comment type="caution">
    <text evidence="1">The sequence shown here is derived from an EMBL/GenBank/DDBJ whole genome shotgun (WGS) entry which is preliminary data.</text>
</comment>
<name>A0A6L9W435_9ACTN</name>
<accession>A0A6L9W435</accession>
<evidence type="ECO:0000313" key="1">
    <source>
        <dbReference type="EMBL" id="NEK86773.1"/>
    </source>
</evidence>
<sequence>MTRLVVTMETMHAAGRRNLPPVPRAAVETALTARTAPAVVASPPTAGTSAAPAVAVDVTARIDAGQAFVARLRAAARGFATAAGADSAVVREVVPPARHRRSRCRVVLRLADGTETDLTFVGEHRRPGATDHDVFESQISSWLGAGQPRDPAWLVEDPEALDGLAVDVTAWSSAS</sequence>
<dbReference type="AlphaFoldDB" id="A0A6L9W435"/>
<evidence type="ECO:0000313" key="2">
    <source>
        <dbReference type="Proteomes" id="UP000479241"/>
    </source>
</evidence>
<protein>
    <submittedName>
        <fullName evidence="1">Uncharacterized protein</fullName>
    </submittedName>
</protein>
<proteinExistence type="predicted"/>
<dbReference type="RefSeq" id="WP_163206070.1">
    <property type="nucleotide sequence ID" value="NZ_JAAGWG010000019.1"/>
</dbReference>